<evidence type="ECO:0000259" key="2">
    <source>
        <dbReference type="Pfam" id="PF13799"/>
    </source>
</evidence>
<feature type="domain" description="DUF11" evidence="1">
    <location>
        <begin position="171"/>
        <end position="240"/>
    </location>
</feature>
<feature type="domain" description="DUF4183" evidence="2">
    <location>
        <begin position="955"/>
        <end position="1020"/>
    </location>
</feature>
<dbReference type="EMBL" id="CP035282">
    <property type="protein sequence ID" value="QAT60590.1"/>
    <property type="molecule type" value="Genomic_DNA"/>
</dbReference>
<dbReference type="InterPro" id="IPR025237">
    <property type="entry name" value="DUF4183"/>
</dbReference>
<gene>
    <name evidence="3" type="ORF">EQM13_02865</name>
</gene>
<dbReference type="AlphaFoldDB" id="A0A410Q9C9"/>
<proteinExistence type="predicted"/>
<name>A0A410Q9C9_9FIRM</name>
<evidence type="ECO:0000259" key="1">
    <source>
        <dbReference type="Pfam" id="PF01345"/>
    </source>
</evidence>
<feature type="domain" description="DUF4183" evidence="2">
    <location>
        <begin position="866"/>
        <end position="930"/>
    </location>
</feature>
<evidence type="ECO:0000313" key="4">
    <source>
        <dbReference type="Proteomes" id="UP000287969"/>
    </source>
</evidence>
<dbReference type="KEGG" id="spoa:EQM13_02865"/>
<evidence type="ECO:0000313" key="3">
    <source>
        <dbReference type="EMBL" id="QAT60590.1"/>
    </source>
</evidence>
<dbReference type="Pfam" id="PF13799">
    <property type="entry name" value="DUF4183"/>
    <property type="match status" value="3"/>
</dbReference>
<accession>A0A410Q9C9</accession>
<dbReference type="Proteomes" id="UP000287969">
    <property type="component" value="Chromosome"/>
</dbReference>
<organism evidence="3 4">
    <name type="scientific">Acidilutibacter cellobiosedens</name>
    <dbReference type="NCBI Taxonomy" id="2507161"/>
    <lineage>
        <taxon>Bacteria</taxon>
        <taxon>Bacillati</taxon>
        <taxon>Bacillota</taxon>
        <taxon>Tissierellia</taxon>
        <taxon>Tissierellales</taxon>
        <taxon>Acidilutibacteraceae</taxon>
        <taxon>Acidilutibacter</taxon>
    </lineage>
</organism>
<reference evidence="4" key="1">
    <citation type="submission" date="2019-01" db="EMBL/GenBank/DDBJ databases">
        <title>Draft genomes of a novel of Sporanaerobacter strains.</title>
        <authorList>
            <person name="Ma S."/>
        </authorList>
    </citation>
    <scope>NUCLEOTIDE SEQUENCE [LARGE SCALE GENOMIC DNA]</scope>
    <source>
        <strain evidence="4">NJN-17</strain>
    </source>
</reference>
<protein>
    <submittedName>
        <fullName evidence="3">DUF4183 domain-containing protein</fullName>
    </submittedName>
</protein>
<dbReference type="RefSeq" id="WP_128751904.1">
    <property type="nucleotide sequence ID" value="NZ_CP035282.1"/>
</dbReference>
<dbReference type="InterPro" id="IPR001434">
    <property type="entry name" value="OmcB-like_DUF11"/>
</dbReference>
<sequence>MSKDKLSKITPHLKNKNTRYPYKEKLLGADIYQYNALSDGIKRTYTNDDELIEYGDRGILDPNDVSYFDLFINGVLQPKTNYEIEKGLLLLKTEDIPSKDVSIIITFVTIKEEWSANLNSAIAEGILPYGHISAGPISDKNINIRETLQPYLKLEKIIISGPTSVPIGHTATWEFAIVISNIGNTTINNIVVTDNILIDSVLNIKNSPPSQGNIIINDETIIWNVDVLNTSESATVSFKIKGFFKADGIRFISRGLSTGNNSLGSIISDIVSGNSIEVVKGLDITKTITSGPIKINIGKISTWRVEIKITNLSGGAISDILVTDTLLIENISNIKIISISHGNASLSGDKILWEINTLKKSEISILVADIIGSFAIDGFRNLDTASAIGNMPSGKIFAGPSQDIQIMVISSEKPVKKQLLLQKSILNRPLVAFSGKFMRWNFSLKVTNLTNNVLKNIIVTDYILFDKFDNINILFVSSGNISIYHNVIIWNIEELPPGRTLTATFEIKGLFNTPGLRSLGRAIVSVLNSNSDTYILSDISSGESIKVLDYIHNLKNTCIIANKVHSQYQQKDCFECIKTDIGNSKFRSITFKPGFIIEGTLKITDINNRPNFKRVQFLLRIPFEITTMNKDVIKGYLPDIANDIIMFIPEGRNKFSFDIAVETSSKLLDTPIIFNNQLNFSVGVVLIIKAVGKVQLLIPNFGICQEPPCCREFIESSSCDIFQFKNFPNFYPLQDNLYVHKKPERFGNNDQYPIEFDNLTIKKYITSGPLEVSNNAINMWRIEIRVSNDKHVPVSNVVMTDTLFLDNLVDLNIISLTQGTAFQQNSQIIWNIGTLNSGTTVVLTAEVAGSFNSKDNKIISAENNQYNTNSDGIKREFTDEGIPNPNEVSFFNLFINGVLQPEINYALEQGLLTLKTEDIPREGVPIILQYLKIKEENNRLMKAETYQYNTLASGKKVYTNTDELTVYGNRGILDPQQISYLNLFINGVIQPKSNYIVEPGILILKAERVPVEGTPISIKFVSLFLIQQ</sequence>
<feature type="domain" description="DUF4183" evidence="2">
    <location>
        <begin position="35"/>
        <end position="107"/>
    </location>
</feature>
<dbReference type="OrthoDB" id="1708226at2"/>
<dbReference type="Pfam" id="PF01345">
    <property type="entry name" value="DUF11"/>
    <property type="match status" value="1"/>
</dbReference>
<keyword evidence="4" id="KW-1185">Reference proteome</keyword>